<reference evidence="2 3" key="1">
    <citation type="journal article" date="2014" name="Int. J. Syst. Evol. Microbiol.">
        <title>Complete genome sequence of Corynebacterium casei LMG S-19264T (=DSM 44701T), isolated from a smear-ripened cheese.</title>
        <authorList>
            <consortium name="US DOE Joint Genome Institute (JGI-PGF)"/>
            <person name="Walter F."/>
            <person name="Albersmeier A."/>
            <person name="Kalinowski J."/>
            <person name="Ruckert C."/>
        </authorList>
    </citation>
    <scope>NUCLEOTIDE SEQUENCE [LARGE SCALE GENOMIC DNA]</scope>
    <source>
        <strain evidence="2 3">CGMCC 1.7286</strain>
    </source>
</reference>
<protein>
    <submittedName>
        <fullName evidence="2">Aminoacyl-tRNA deacylase</fullName>
    </submittedName>
</protein>
<sequence length="180" mass="19632">MSGRAPSLPTDRKPINPVSIRGQVMTMSKTVSTYLTERNVGWETLKHSETGSSEESARAAKIDQGHIAKAVMLQDGVGPVMVVIPGDSWVRLAAVNRELNRQLTLTAEQDSMCFFPDCKTGAIPPIGPAYDVETLLDESLLSLAYVYFEAGDHRSLVKVSGQDFLELLSGVRHGHFCDAQ</sequence>
<evidence type="ECO:0000313" key="2">
    <source>
        <dbReference type="EMBL" id="GGO77132.1"/>
    </source>
</evidence>
<dbReference type="GO" id="GO:0002161">
    <property type="term" value="F:aminoacyl-tRNA deacylase activity"/>
    <property type="evidence" value="ECO:0007669"/>
    <property type="project" value="InterPro"/>
</dbReference>
<dbReference type="EMBL" id="BMLT01000001">
    <property type="protein sequence ID" value="GGO77132.1"/>
    <property type="molecule type" value="Genomic_DNA"/>
</dbReference>
<feature type="domain" description="YbaK/aminoacyl-tRNA synthetase-associated" evidence="1">
    <location>
        <begin position="47"/>
        <end position="166"/>
    </location>
</feature>
<dbReference type="InterPro" id="IPR007214">
    <property type="entry name" value="YbaK/aa-tRNA-synth-assoc-dom"/>
</dbReference>
<accession>A0A917Z7D9</accession>
<proteinExistence type="predicted"/>
<name>A0A917Z7D9_9GAMM</name>
<dbReference type="Pfam" id="PF04073">
    <property type="entry name" value="tRNA_edit"/>
    <property type="match status" value="1"/>
</dbReference>
<organism evidence="2 3">
    <name type="scientific">Marinobacterium nitratireducens</name>
    <dbReference type="NCBI Taxonomy" id="518897"/>
    <lineage>
        <taxon>Bacteria</taxon>
        <taxon>Pseudomonadati</taxon>
        <taxon>Pseudomonadota</taxon>
        <taxon>Gammaproteobacteria</taxon>
        <taxon>Oceanospirillales</taxon>
        <taxon>Oceanospirillaceae</taxon>
        <taxon>Marinobacterium</taxon>
    </lineage>
</organism>
<dbReference type="SUPFAM" id="SSF55826">
    <property type="entry name" value="YbaK/ProRS associated domain"/>
    <property type="match status" value="1"/>
</dbReference>
<dbReference type="AlphaFoldDB" id="A0A917Z7D9"/>
<dbReference type="InterPro" id="IPR036754">
    <property type="entry name" value="YbaK/aa-tRNA-synt-asso_dom_sf"/>
</dbReference>
<dbReference type="Gene3D" id="3.90.960.10">
    <property type="entry name" value="YbaK/aminoacyl-tRNA synthetase-associated domain"/>
    <property type="match status" value="1"/>
</dbReference>
<dbReference type="CDD" id="cd04332">
    <property type="entry name" value="YbaK_like"/>
    <property type="match status" value="1"/>
</dbReference>
<evidence type="ECO:0000313" key="3">
    <source>
        <dbReference type="Proteomes" id="UP000599578"/>
    </source>
</evidence>
<keyword evidence="3" id="KW-1185">Reference proteome</keyword>
<evidence type="ECO:0000259" key="1">
    <source>
        <dbReference type="Pfam" id="PF04073"/>
    </source>
</evidence>
<comment type="caution">
    <text evidence="2">The sequence shown here is derived from an EMBL/GenBank/DDBJ whole genome shotgun (WGS) entry which is preliminary data.</text>
</comment>
<dbReference type="Proteomes" id="UP000599578">
    <property type="component" value="Unassembled WGS sequence"/>
</dbReference>
<gene>
    <name evidence="2" type="ORF">GCM10011348_06010</name>
</gene>